<evidence type="ECO:0000256" key="1">
    <source>
        <dbReference type="ARBA" id="ARBA00022729"/>
    </source>
</evidence>
<evidence type="ECO:0000313" key="6">
    <source>
        <dbReference type="EMBL" id="THX22044.1"/>
    </source>
</evidence>
<dbReference type="Proteomes" id="UP000310374">
    <property type="component" value="Unassembled WGS sequence"/>
</dbReference>
<dbReference type="PANTHER" id="PTHR47254">
    <property type="entry name" value="CELL WALL MANNOPROTEIN CIS3-RELATED"/>
    <property type="match status" value="1"/>
</dbReference>
<feature type="domain" description="Cell wall mannoprotein PIR1-like C-terminal" evidence="5">
    <location>
        <begin position="200"/>
        <end position="273"/>
    </location>
</feature>
<keyword evidence="4" id="KW-0812">Transmembrane</keyword>
<sequence length="459" mass="47249">MEPPSRPSSLEPSAGTKSGAVERLTPGAGNPSLAFHRLMSSGYKKEAAFLSSLPSVYTSIRLDTFKKSLTSPTFALSSGHRLTFAAIYHHICHPTLSLTSFFSAHNHRRIFSSTKNYFTINIIIIINMKSFAIAAAFAGAAVALPQGVNEAIAPQEATPQGCSTSFNGPFSISIANVTTNAKRDLERRQDKVLTITLANGVLTDDEGRTGYIAANNQFQFDKPAQTGAIYTSGFSVCSNGTLAIGNSAIFYQCLSGDFYNLYDESTGNQCSPIYINVLAAGGSSASAVASASGAATQIGDGQLQAPTSTRPVTQISDGQIQASTGAPVTQISDGQIQASTGGVPVTQISDGQIQAPTSTAVKVTQISDGQIQAPTTGAPVTQISDGQIQAPTATGVKVTQISDGQIQAPTGGATTRASNGTQVNAATASPIVSYTGAAAIPTFAAEMVIAAGAFAVAFL</sequence>
<dbReference type="PANTHER" id="PTHR47254:SF2">
    <property type="entry name" value="COVALENTLY-LINKED CELL WALL PROTEIN"/>
    <property type="match status" value="1"/>
</dbReference>
<dbReference type="Pfam" id="PF00399">
    <property type="entry name" value="PIR"/>
    <property type="match status" value="7"/>
</dbReference>
<dbReference type="Pfam" id="PF22799">
    <property type="entry name" value="PIR1-like_C"/>
    <property type="match status" value="1"/>
</dbReference>
<evidence type="ECO:0000256" key="4">
    <source>
        <dbReference type="SAM" id="Phobius"/>
    </source>
</evidence>
<evidence type="ECO:0000256" key="2">
    <source>
        <dbReference type="ARBA" id="ARBA00022737"/>
    </source>
</evidence>
<dbReference type="InterPro" id="IPR000420">
    <property type="entry name" value="Yeast_PIR_rpt"/>
</dbReference>
<dbReference type="GO" id="GO:0005199">
    <property type="term" value="F:structural constituent of cell wall"/>
    <property type="evidence" value="ECO:0007669"/>
    <property type="project" value="InterPro"/>
</dbReference>
<protein>
    <recommendedName>
        <fullName evidence="5">Cell wall mannoprotein PIR1-like C-terminal domain-containing protein</fullName>
    </recommendedName>
</protein>
<dbReference type="GO" id="GO:0009277">
    <property type="term" value="C:fungal-type cell wall"/>
    <property type="evidence" value="ECO:0007669"/>
    <property type="project" value="TreeGrafter"/>
</dbReference>
<feature type="transmembrane region" description="Helical" evidence="4">
    <location>
        <begin position="118"/>
        <end position="144"/>
    </location>
</feature>
<organism evidence="6 7">
    <name type="scientific">Aureobasidium pullulans</name>
    <name type="common">Black yeast</name>
    <name type="synonym">Pullularia pullulans</name>
    <dbReference type="NCBI Taxonomy" id="5580"/>
    <lineage>
        <taxon>Eukaryota</taxon>
        <taxon>Fungi</taxon>
        <taxon>Dikarya</taxon>
        <taxon>Ascomycota</taxon>
        <taxon>Pezizomycotina</taxon>
        <taxon>Dothideomycetes</taxon>
        <taxon>Dothideomycetidae</taxon>
        <taxon>Dothideales</taxon>
        <taxon>Saccotheciaceae</taxon>
        <taxon>Aureobasidium</taxon>
    </lineage>
</organism>
<keyword evidence="4" id="KW-1133">Transmembrane helix</keyword>
<dbReference type="InterPro" id="IPR051153">
    <property type="entry name" value="Yeast_CWMannoprotein_PIR"/>
</dbReference>
<keyword evidence="2" id="KW-0677">Repeat</keyword>
<proteinExistence type="predicted"/>
<accession>A0AB74JH25</accession>
<evidence type="ECO:0000256" key="3">
    <source>
        <dbReference type="SAM" id="MobiDB-lite"/>
    </source>
</evidence>
<feature type="region of interest" description="Disordered" evidence="3">
    <location>
        <begin position="1"/>
        <end position="28"/>
    </location>
</feature>
<comment type="caution">
    <text evidence="6">The sequence shown here is derived from an EMBL/GenBank/DDBJ whole genome shotgun (WGS) entry which is preliminary data.</text>
</comment>
<reference evidence="6 7" key="1">
    <citation type="submission" date="2018-10" db="EMBL/GenBank/DDBJ databases">
        <title>Fifty Aureobasidium pullulans genomes reveal a recombining polyextremotolerant generalist.</title>
        <authorList>
            <person name="Gostincar C."/>
            <person name="Turk M."/>
            <person name="Zajc J."/>
            <person name="Gunde-Cimerman N."/>
        </authorList>
    </citation>
    <scope>NUCLEOTIDE SEQUENCE [LARGE SCALE GENOMIC DNA]</scope>
    <source>
        <strain evidence="6 7">EXF-10081</strain>
    </source>
</reference>
<evidence type="ECO:0000259" key="5">
    <source>
        <dbReference type="Pfam" id="PF22799"/>
    </source>
</evidence>
<name>A0AB74JH25_AURPU</name>
<dbReference type="AlphaFoldDB" id="A0AB74JH25"/>
<dbReference type="GO" id="GO:0031505">
    <property type="term" value="P:fungal-type cell wall organization"/>
    <property type="evidence" value="ECO:0007669"/>
    <property type="project" value="UniProtKB-ARBA"/>
</dbReference>
<keyword evidence="1" id="KW-0732">Signal</keyword>
<evidence type="ECO:0000313" key="7">
    <source>
        <dbReference type="Proteomes" id="UP000310374"/>
    </source>
</evidence>
<gene>
    <name evidence="6" type="ORF">D6D12_09516</name>
</gene>
<dbReference type="InterPro" id="IPR054508">
    <property type="entry name" value="PIR1-like_C"/>
</dbReference>
<dbReference type="EMBL" id="QZAT01000205">
    <property type="protein sequence ID" value="THX22044.1"/>
    <property type="molecule type" value="Genomic_DNA"/>
</dbReference>
<dbReference type="PROSITE" id="PS50256">
    <property type="entry name" value="PIR_REPEAT_2"/>
    <property type="match status" value="7"/>
</dbReference>
<keyword evidence="4" id="KW-0472">Membrane</keyword>